<dbReference type="EMBL" id="KN833020">
    <property type="protein sequence ID" value="KIM77975.1"/>
    <property type="molecule type" value="Genomic_DNA"/>
</dbReference>
<dbReference type="STRING" id="765440.A0A0C3EZK1"/>
<comment type="cofactor">
    <cofactor evidence="1">
        <name>FMN</name>
        <dbReference type="ChEBI" id="CHEBI:58210"/>
    </cofactor>
</comment>
<reference evidence="4 5" key="1">
    <citation type="submission" date="2014-04" db="EMBL/GenBank/DDBJ databases">
        <authorList>
            <consortium name="DOE Joint Genome Institute"/>
            <person name="Kuo A."/>
            <person name="Tarkka M."/>
            <person name="Buscot F."/>
            <person name="Kohler A."/>
            <person name="Nagy L.G."/>
            <person name="Floudas D."/>
            <person name="Copeland A."/>
            <person name="Barry K.W."/>
            <person name="Cichocki N."/>
            <person name="Veneault-Fourrey C."/>
            <person name="LaButti K."/>
            <person name="Lindquist E.A."/>
            <person name="Lipzen A."/>
            <person name="Lundell T."/>
            <person name="Morin E."/>
            <person name="Murat C."/>
            <person name="Sun H."/>
            <person name="Tunlid A."/>
            <person name="Henrissat B."/>
            <person name="Grigoriev I.V."/>
            <person name="Hibbett D.S."/>
            <person name="Martin F."/>
            <person name="Nordberg H.P."/>
            <person name="Cantor M.N."/>
            <person name="Hua S.X."/>
        </authorList>
    </citation>
    <scope>NUCLEOTIDE SEQUENCE [LARGE SCALE GENOMIC DNA]</scope>
    <source>
        <strain evidence="4 5">F 1598</strain>
    </source>
</reference>
<dbReference type="PANTHER" id="PTHR10578">
    <property type="entry name" value="S -2-HYDROXY-ACID OXIDASE-RELATED"/>
    <property type="match status" value="1"/>
</dbReference>
<gene>
    <name evidence="4" type="ORF">PILCRDRAFT_90901</name>
</gene>
<keyword evidence="2" id="KW-0560">Oxidoreductase</keyword>
<dbReference type="OrthoDB" id="25826at2759"/>
<feature type="domain" description="FMN hydroxy acid dehydrogenase" evidence="3">
    <location>
        <begin position="351"/>
        <end position="434"/>
    </location>
</feature>
<dbReference type="PANTHER" id="PTHR10578:SF143">
    <property type="entry name" value="FMN-DEPENDENT ALPHA-HYDROXY ACID DEHYDROGENASE PB1A11.03"/>
    <property type="match status" value="1"/>
</dbReference>
<reference evidence="5" key="2">
    <citation type="submission" date="2015-01" db="EMBL/GenBank/DDBJ databases">
        <title>Evolutionary Origins and Diversification of the Mycorrhizal Mutualists.</title>
        <authorList>
            <consortium name="DOE Joint Genome Institute"/>
            <consortium name="Mycorrhizal Genomics Consortium"/>
            <person name="Kohler A."/>
            <person name="Kuo A."/>
            <person name="Nagy L.G."/>
            <person name="Floudas D."/>
            <person name="Copeland A."/>
            <person name="Barry K.W."/>
            <person name="Cichocki N."/>
            <person name="Veneault-Fourrey C."/>
            <person name="LaButti K."/>
            <person name="Lindquist E.A."/>
            <person name="Lipzen A."/>
            <person name="Lundell T."/>
            <person name="Morin E."/>
            <person name="Murat C."/>
            <person name="Riley R."/>
            <person name="Ohm R."/>
            <person name="Sun H."/>
            <person name="Tunlid A."/>
            <person name="Henrissat B."/>
            <person name="Grigoriev I.V."/>
            <person name="Hibbett D.S."/>
            <person name="Martin F."/>
        </authorList>
    </citation>
    <scope>NUCLEOTIDE SEQUENCE [LARGE SCALE GENOMIC DNA]</scope>
    <source>
        <strain evidence="5">F 1598</strain>
    </source>
</reference>
<dbReference type="HOGENOM" id="CLU_051720_1_0_1"/>
<dbReference type="Gene3D" id="3.20.20.70">
    <property type="entry name" value="Aldolase class I"/>
    <property type="match status" value="1"/>
</dbReference>
<dbReference type="InterPro" id="IPR013785">
    <property type="entry name" value="Aldolase_TIM"/>
</dbReference>
<dbReference type="GO" id="GO:0016491">
    <property type="term" value="F:oxidoreductase activity"/>
    <property type="evidence" value="ECO:0007669"/>
    <property type="project" value="UniProtKB-KW"/>
</dbReference>
<dbReference type="PROSITE" id="PS51349">
    <property type="entry name" value="FMN_HYDROXY_ACID_DH_2"/>
    <property type="match status" value="1"/>
</dbReference>
<dbReference type="InterPro" id="IPR037396">
    <property type="entry name" value="FMN_HAD"/>
</dbReference>
<organism evidence="4 5">
    <name type="scientific">Piloderma croceum (strain F 1598)</name>
    <dbReference type="NCBI Taxonomy" id="765440"/>
    <lineage>
        <taxon>Eukaryota</taxon>
        <taxon>Fungi</taxon>
        <taxon>Dikarya</taxon>
        <taxon>Basidiomycota</taxon>
        <taxon>Agaricomycotina</taxon>
        <taxon>Agaricomycetes</taxon>
        <taxon>Agaricomycetidae</taxon>
        <taxon>Atheliales</taxon>
        <taxon>Atheliaceae</taxon>
        <taxon>Piloderma</taxon>
    </lineage>
</organism>
<proteinExistence type="predicted"/>
<dbReference type="Pfam" id="PF01070">
    <property type="entry name" value="FMN_dh"/>
    <property type="match status" value="1"/>
</dbReference>
<evidence type="ECO:0000259" key="3">
    <source>
        <dbReference type="PROSITE" id="PS51349"/>
    </source>
</evidence>
<dbReference type="InterPro" id="IPR000262">
    <property type="entry name" value="FMN-dep_DH"/>
</dbReference>
<dbReference type="Proteomes" id="UP000054166">
    <property type="component" value="Unassembled WGS sequence"/>
</dbReference>
<evidence type="ECO:0000313" key="4">
    <source>
        <dbReference type="EMBL" id="KIM77975.1"/>
    </source>
</evidence>
<keyword evidence="5" id="KW-1185">Reference proteome</keyword>
<evidence type="ECO:0000313" key="5">
    <source>
        <dbReference type="Proteomes" id="UP000054166"/>
    </source>
</evidence>
<evidence type="ECO:0000256" key="2">
    <source>
        <dbReference type="ARBA" id="ARBA00023002"/>
    </source>
</evidence>
<dbReference type="SUPFAM" id="SSF51395">
    <property type="entry name" value="FMN-linked oxidoreductases"/>
    <property type="match status" value="1"/>
</dbReference>
<evidence type="ECO:0000256" key="1">
    <source>
        <dbReference type="ARBA" id="ARBA00001917"/>
    </source>
</evidence>
<dbReference type="InParanoid" id="A0A0C3EZK1"/>
<accession>A0A0C3EZK1</accession>
<sequence>MQSIHIDMARRVSPFTRLPLELVYCVLGLAAAASRRSSLDICLVASWACHITLPHLFHAIVIKDKASNSQLNKFLLHPPYSPYNSSLCVAPFITNVWMECIHDLDCIIRVYESCHNITHMALYPTLFFWLLHLTTPNSKEHTPEMKIPGHVFDRSHDIGLALLAPMDSWASLFARSPLFHRITHIRLATIKSYDTQQGLELFCRLSHLCVPYQGVARHRPITLRGFLKLESLQMLVIVIIKEKAREADQEELEKWVKEVRKTDCQVYLVECPTVDIQAEWEDEMRGGRSIWERAARYTASWETAAGSRTRRRPDRGRGMGGKMKWVEPTQKYCIDDSVNDLSIYEAGLKGDKPSITYDFNAWEALAYQKLPGTSWGYVHGSAGMGSTNQANKDAFKRWGIIPSRLVPTIMPDLTTTVLGRKLPYPIALAPSRFL</sequence>
<protein>
    <recommendedName>
        <fullName evidence="3">FMN hydroxy acid dehydrogenase domain-containing protein</fullName>
    </recommendedName>
</protein>
<name>A0A0C3EZK1_PILCF</name>
<dbReference type="AlphaFoldDB" id="A0A0C3EZK1"/>